<reference evidence="2 3" key="1">
    <citation type="journal article" date="2017" name="Int. J. Syst. Evol. Microbiol.">
        <title>Arachidicoccus ginsenosidivorans sp. nov., with ginsenoside-converting activity isolated from ginseng cultivating soil.</title>
        <authorList>
            <person name="Siddiqi M.Z."/>
            <person name="Aslam Z."/>
            <person name="Im W.T."/>
        </authorList>
    </citation>
    <scope>NUCLEOTIDE SEQUENCE [LARGE SCALE GENOMIC DNA]</scope>
    <source>
        <strain evidence="2 3">Gsoil 809</strain>
    </source>
</reference>
<organism evidence="2 3">
    <name type="scientific">Arachidicoccus ginsenosidivorans</name>
    <dbReference type="NCBI Taxonomy" id="496057"/>
    <lineage>
        <taxon>Bacteria</taxon>
        <taxon>Pseudomonadati</taxon>
        <taxon>Bacteroidota</taxon>
        <taxon>Chitinophagia</taxon>
        <taxon>Chitinophagales</taxon>
        <taxon>Chitinophagaceae</taxon>
        <taxon>Arachidicoccus</taxon>
    </lineage>
</organism>
<dbReference type="RefSeq" id="WP_146783080.1">
    <property type="nucleotide sequence ID" value="NZ_CP042434.1"/>
</dbReference>
<gene>
    <name evidence="2" type="ORF">FSB73_13390</name>
</gene>
<feature type="region of interest" description="Disordered" evidence="1">
    <location>
        <begin position="1"/>
        <end position="64"/>
    </location>
</feature>
<feature type="compositionally biased region" description="Basic and acidic residues" evidence="1">
    <location>
        <begin position="1"/>
        <end position="18"/>
    </location>
</feature>
<evidence type="ECO:0000313" key="2">
    <source>
        <dbReference type="EMBL" id="QEC72521.1"/>
    </source>
</evidence>
<accession>A0A5B8VN63</accession>
<feature type="compositionally biased region" description="Basic and acidic residues" evidence="1">
    <location>
        <begin position="43"/>
        <end position="64"/>
    </location>
</feature>
<dbReference type="EMBL" id="CP042434">
    <property type="protein sequence ID" value="QEC72521.1"/>
    <property type="molecule type" value="Genomic_DNA"/>
</dbReference>
<dbReference type="Proteomes" id="UP000321291">
    <property type="component" value="Chromosome"/>
</dbReference>
<proteinExistence type="predicted"/>
<name>A0A5B8VN63_9BACT</name>
<evidence type="ECO:0000256" key="1">
    <source>
        <dbReference type="SAM" id="MobiDB-lite"/>
    </source>
</evidence>
<dbReference type="OrthoDB" id="1377046at2"/>
<evidence type="ECO:0000313" key="3">
    <source>
        <dbReference type="Proteomes" id="UP000321291"/>
    </source>
</evidence>
<keyword evidence="3" id="KW-1185">Reference proteome</keyword>
<dbReference type="AlphaFoldDB" id="A0A5B8VN63"/>
<protein>
    <submittedName>
        <fullName evidence="2">Uncharacterized protein</fullName>
    </submittedName>
</protein>
<dbReference type="KEGG" id="agi:FSB73_13390"/>
<sequence length="64" mass="7647">MDKRVEKLNNGDATEFRKNQQQVDKNGNKVGKIRPNIQYNYKDGVHHNEEFDHKKSNSQKYEKQ</sequence>